<comment type="subcellular location">
    <subcellularLocation>
        <location evidence="1 8">Cell outer membrane</location>
        <topology evidence="1 8">Multi-pass membrane protein</topology>
    </subcellularLocation>
</comment>
<accession>A0A173MD89</accession>
<dbReference type="KEGG" id="fln:FLA_1418"/>
<dbReference type="InterPro" id="IPR000531">
    <property type="entry name" value="Beta-barrel_TonB"/>
</dbReference>
<proteinExistence type="inferred from homology"/>
<feature type="domain" description="TonB-dependent receptor-like beta-barrel" evidence="11">
    <location>
        <begin position="406"/>
        <end position="868"/>
    </location>
</feature>
<protein>
    <submittedName>
        <fullName evidence="13">TonB-dependent receptor</fullName>
    </submittedName>
</protein>
<gene>
    <name evidence="13" type="ORF">SAMN05421788_105135</name>
</gene>
<evidence type="ECO:0000256" key="9">
    <source>
        <dbReference type="RuleBase" id="RU003357"/>
    </source>
</evidence>
<dbReference type="PROSITE" id="PS52016">
    <property type="entry name" value="TONB_DEPENDENT_REC_3"/>
    <property type="match status" value="1"/>
</dbReference>
<keyword evidence="14" id="KW-1185">Reference proteome</keyword>
<evidence type="ECO:0000256" key="6">
    <source>
        <dbReference type="ARBA" id="ARBA00023136"/>
    </source>
</evidence>
<dbReference type="PANTHER" id="PTHR40980:SF4">
    <property type="entry name" value="TONB-DEPENDENT RECEPTOR-LIKE BETA-BARREL DOMAIN-CONTAINING PROTEIN"/>
    <property type="match status" value="1"/>
</dbReference>
<dbReference type="InterPro" id="IPR037066">
    <property type="entry name" value="Plug_dom_sf"/>
</dbReference>
<evidence type="ECO:0000256" key="2">
    <source>
        <dbReference type="ARBA" id="ARBA00022448"/>
    </source>
</evidence>
<dbReference type="SUPFAM" id="SSF49452">
    <property type="entry name" value="Starch-binding domain-like"/>
    <property type="match status" value="1"/>
</dbReference>
<name>A0A173MD89_9BACT</name>
<reference evidence="14" key="1">
    <citation type="submission" date="2017-01" db="EMBL/GenBank/DDBJ databases">
        <authorList>
            <person name="Varghese N."/>
            <person name="Submissions S."/>
        </authorList>
    </citation>
    <scope>NUCLEOTIDE SEQUENCE [LARGE SCALE GENOMIC DNA]</scope>
    <source>
        <strain evidence="14">DSM 21054</strain>
    </source>
</reference>
<keyword evidence="4 8" id="KW-0812">Transmembrane</keyword>
<keyword evidence="10" id="KW-0732">Signal</keyword>
<feature type="signal peptide" evidence="10">
    <location>
        <begin position="1"/>
        <end position="21"/>
    </location>
</feature>
<dbReference type="RefSeq" id="WP_076379979.1">
    <property type="nucleotide sequence ID" value="NZ_AP017422.1"/>
</dbReference>
<dbReference type="InterPro" id="IPR012910">
    <property type="entry name" value="Plug_dom"/>
</dbReference>
<dbReference type="Gene3D" id="2.170.130.10">
    <property type="entry name" value="TonB-dependent receptor, plug domain"/>
    <property type="match status" value="1"/>
</dbReference>
<keyword evidence="7 8" id="KW-0998">Cell outer membrane</keyword>
<dbReference type="InterPro" id="IPR036942">
    <property type="entry name" value="Beta-barrel_TonB_sf"/>
</dbReference>
<dbReference type="AlphaFoldDB" id="A0A173MD89"/>
<dbReference type="SUPFAM" id="SSF56935">
    <property type="entry name" value="Porins"/>
    <property type="match status" value="1"/>
</dbReference>
<evidence type="ECO:0000313" key="14">
    <source>
        <dbReference type="Proteomes" id="UP000186917"/>
    </source>
</evidence>
<comment type="similarity">
    <text evidence="8 9">Belongs to the TonB-dependent receptor family.</text>
</comment>
<organism evidence="13 14">
    <name type="scientific">Filimonas lacunae</name>
    <dbReference type="NCBI Taxonomy" id="477680"/>
    <lineage>
        <taxon>Bacteria</taxon>
        <taxon>Pseudomonadati</taxon>
        <taxon>Bacteroidota</taxon>
        <taxon>Chitinophagia</taxon>
        <taxon>Chitinophagales</taxon>
        <taxon>Chitinophagaceae</taxon>
        <taxon>Filimonas</taxon>
    </lineage>
</organism>
<dbReference type="Pfam" id="PF07715">
    <property type="entry name" value="Plug"/>
    <property type="match status" value="1"/>
</dbReference>
<feature type="domain" description="TonB-dependent receptor plug" evidence="12">
    <location>
        <begin position="129"/>
        <end position="233"/>
    </location>
</feature>
<dbReference type="Gene3D" id="2.40.170.20">
    <property type="entry name" value="TonB-dependent receptor, beta-barrel domain"/>
    <property type="match status" value="1"/>
</dbReference>
<evidence type="ECO:0000256" key="7">
    <source>
        <dbReference type="ARBA" id="ARBA00023237"/>
    </source>
</evidence>
<evidence type="ECO:0000256" key="5">
    <source>
        <dbReference type="ARBA" id="ARBA00023077"/>
    </source>
</evidence>
<dbReference type="Pfam" id="PF00593">
    <property type="entry name" value="TonB_dep_Rec_b-barrel"/>
    <property type="match status" value="1"/>
</dbReference>
<dbReference type="OrthoDB" id="8727862at2"/>
<dbReference type="Gene3D" id="2.60.40.1120">
    <property type="entry name" value="Carboxypeptidase-like, regulatory domain"/>
    <property type="match status" value="1"/>
</dbReference>
<sequence>MQRFRSIICLFLLTLSLSGLAQVRSYSIKGIIKDAVTGEILTGATLQLGNSKTNTQLDGAFTFKNVLPGTYRLTCHYVGYADKDTTITVNSDMNLRLQADNVSATLSHVTVNGRRNVETDAFARKTEKNAVGVMNVVSANAIQQSPDVTIANVLQRVSGVSLERGTNGEGRYAIIRGMDQRYNYTLVNGIKIPSPDNKFRYVPMDIFPSDLVERVELHKTLTPDMEGDAIGGAVNMVMKNAPANGLYLKASASAGLSQNLLDNGYDKFDVSAVRKKSLYQQYGPDYNATPGDFSRDNYNYTHTSAPVNSFATLAIGNRFLNKKLGVMLGASYQNVYKGYNSLYIPAESLGTDGTFIMKHVNVRKYSSHLTRTGGSLKLDYSINPNHTISLYNLYVNLKEAQARQTNDTLATTPRTIGTGQVWYYGRSKYQDQTIYNSTLQGNHKFNNGLSLDWSAVYSKATNNLPDYGEYEYDGGVYEDHSLRDNVIMNFKRDWWHNSDRDLAGYLNLHYSSSLNNIPYTASIGGLYRDKKRETLYDSYTLTPVIVNSQAQLWNGIYNFNWNVQNPKGSFESANNYTSFEKIKAAYGMVKFKVNKLETVAGVRMENTNQGYNTNLPVTVEGKSATYNYTDILPSVNFKYLLNSNANLRLVYYSAVNRPGFFEPVPYSIAGDDFDEHGNYNLQHATAQNVDVRYEVFTQSNGQFMIGGFYKHINNAIEYGFDFNGTQTQTAYRPGNYGNARNLGAEVVVEKYVGNFGIRANYTYTNSSISSPKRQPYLDENTAAKSRIVNEKRPLQGQSAHLANAAILYKNTKSGTEFQFNWQLTGKRIALVSPYYGMDYWMKAMHVFDASAEQKMSKHIYLFAKVQNLFNNKYEVYINKQPTNIAVIPFQNIASGKTLSQSTQTGRTYQLGIRFDLNK</sequence>
<feature type="chain" id="PRO_5030022796" evidence="10">
    <location>
        <begin position="22"/>
        <end position="918"/>
    </location>
</feature>
<evidence type="ECO:0000256" key="3">
    <source>
        <dbReference type="ARBA" id="ARBA00022452"/>
    </source>
</evidence>
<keyword evidence="5 9" id="KW-0798">TonB box</keyword>
<keyword evidence="6 8" id="KW-0472">Membrane</keyword>
<dbReference type="GO" id="GO:0009279">
    <property type="term" value="C:cell outer membrane"/>
    <property type="evidence" value="ECO:0007669"/>
    <property type="project" value="UniProtKB-SubCell"/>
</dbReference>
<dbReference type="InterPro" id="IPR039426">
    <property type="entry name" value="TonB-dep_rcpt-like"/>
</dbReference>
<evidence type="ECO:0000259" key="12">
    <source>
        <dbReference type="Pfam" id="PF07715"/>
    </source>
</evidence>
<dbReference type="GO" id="GO:0030246">
    <property type="term" value="F:carbohydrate binding"/>
    <property type="evidence" value="ECO:0007669"/>
    <property type="project" value="InterPro"/>
</dbReference>
<evidence type="ECO:0000256" key="8">
    <source>
        <dbReference type="PROSITE-ProRule" id="PRU01360"/>
    </source>
</evidence>
<evidence type="ECO:0000259" key="11">
    <source>
        <dbReference type="Pfam" id="PF00593"/>
    </source>
</evidence>
<dbReference type="PANTHER" id="PTHR40980">
    <property type="entry name" value="PLUG DOMAIN-CONTAINING PROTEIN"/>
    <property type="match status" value="1"/>
</dbReference>
<keyword evidence="3 8" id="KW-1134">Transmembrane beta strand</keyword>
<dbReference type="EMBL" id="FTOR01000005">
    <property type="protein sequence ID" value="SIT21335.1"/>
    <property type="molecule type" value="Genomic_DNA"/>
</dbReference>
<dbReference type="Proteomes" id="UP000186917">
    <property type="component" value="Unassembled WGS sequence"/>
</dbReference>
<evidence type="ECO:0000256" key="10">
    <source>
        <dbReference type="SAM" id="SignalP"/>
    </source>
</evidence>
<evidence type="ECO:0000256" key="1">
    <source>
        <dbReference type="ARBA" id="ARBA00004571"/>
    </source>
</evidence>
<keyword evidence="13" id="KW-0675">Receptor</keyword>
<dbReference type="InterPro" id="IPR013784">
    <property type="entry name" value="Carb-bd-like_fold"/>
</dbReference>
<dbReference type="Pfam" id="PF13620">
    <property type="entry name" value="CarboxypepD_reg"/>
    <property type="match status" value="1"/>
</dbReference>
<dbReference type="STRING" id="477680.SAMN05421788_105135"/>
<evidence type="ECO:0000256" key="4">
    <source>
        <dbReference type="ARBA" id="ARBA00022692"/>
    </source>
</evidence>
<keyword evidence="2 8" id="KW-0813">Transport</keyword>
<evidence type="ECO:0000313" key="13">
    <source>
        <dbReference type="EMBL" id="SIT21335.1"/>
    </source>
</evidence>